<reference evidence="2" key="1">
    <citation type="submission" date="2013-05" db="EMBL/GenBank/DDBJ databases">
        <authorList>
            <person name="Yim A.K.Y."/>
            <person name="Chan T.F."/>
            <person name="Ji K.M."/>
            <person name="Liu X.Y."/>
            <person name="Zhou J.W."/>
            <person name="Li R.Q."/>
            <person name="Yang K.Y."/>
            <person name="Li J."/>
            <person name="Li M."/>
            <person name="Law P.T.W."/>
            <person name="Wu Y.L."/>
            <person name="Cai Z.L."/>
            <person name="Qin H."/>
            <person name="Bao Y."/>
            <person name="Leung R.K.K."/>
            <person name="Ng P.K.S."/>
            <person name="Zou J."/>
            <person name="Zhong X.J."/>
            <person name="Ran P.X."/>
            <person name="Zhong N.S."/>
            <person name="Liu Z.G."/>
            <person name="Tsui S.K.W."/>
        </authorList>
    </citation>
    <scope>NUCLEOTIDE SEQUENCE</scope>
    <source>
        <strain evidence="2">Derf</strain>
        <tissue evidence="2">Whole organism</tissue>
    </source>
</reference>
<sequence length="114" mass="12094">MAETRPTKTSFATGNDPYDENSPINTIFPYREAVGALLYLSCKTRPSSTGQQSNNSSSNSSWLSSSSSTTTTSTSTSRSPSIVLNQNPGEAKIVPSSPIPIVSNESDDWTSIIG</sequence>
<feature type="region of interest" description="Disordered" evidence="1">
    <location>
        <begin position="1"/>
        <end position="25"/>
    </location>
</feature>
<name>A0A922L3R2_DERFA</name>
<evidence type="ECO:0000256" key="1">
    <source>
        <dbReference type="SAM" id="MobiDB-lite"/>
    </source>
</evidence>
<dbReference type="EMBL" id="ASGP02000004">
    <property type="protein sequence ID" value="KAH9510640.1"/>
    <property type="molecule type" value="Genomic_DNA"/>
</dbReference>
<keyword evidence="3" id="KW-1185">Reference proteome</keyword>
<comment type="caution">
    <text evidence="2">The sequence shown here is derived from an EMBL/GenBank/DDBJ whole genome shotgun (WGS) entry which is preliminary data.</text>
</comment>
<proteinExistence type="predicted"/>
<feature type="compositionally biased region" description="Low complexity" evidence="1">
    <location>
        <begin position="47"/>
        <end position="81"/>
    </location>
</feature>
<evidence type="ECO:0000313" key="3">
    <source>
        <dbReference type="Proteomes" id="UP000790347"/>
    </source>
</evidence>
<reference evidence="2" key="2">
    <citation type="journal article" date="2022" name="Res Sq">
        <title>Comparative Genomics Reveals Insights into the Divergent Evolution of Astigmatic Mites and Household Pest Adaptations.</title>
        <authorList>
            <person name="Xiong Q."/>
            <person name="Wan A.T.-Y."/>
            <person name="Liu X.-Y."/>
            <person name="Fung C.S.-H."/>
            <person name="Xiao X."/>
            <person name="Malainual N."/>
            <person name="Hou J."/>
            <person name="Wang L."/>
            <person name="Wang M."/>
            <person name="Yang K."/>
            <person name="Cui Y."/>
            <person name="Leung E."/>
            <person name="Nong W."/>
            <person name="Shin S.-K."/>
            <person name="Au S."/>
            <person name="Jeong K.Y."/>
            <person name="Chew F.T."/>
            <person name="Hui J."/>
            <person name="Leung T.F."/>
            <person name="Tungtrongchitr A."/>
            <person name="Zhong N."/>
            <person name="Liu Z."/>
            <person name="Tsui S."/>
        </authorList>
    </citation>
    <scope>NUCLEOTIDE SEQUENCE</scope>
    <source>
        <strain evidence="2">Derf</strain>
        <tissue evidence="2">Whole organism</tissue>
    </source>
</reference>
<accession>A0A922L3R2</accession>
<dbReference type="AlphaFoldDB" id="A0A922L3R2"/>
<dbReference type="Proteomes" id="UP000790347">
    <property type="component" value="Unassembled WGS sequence"/>
</dbReference>
<evidence type="ECO:0000313" key="2">
    <source>
        <dbReference type="EMBL" id="KAH9510640.1"/>
    </source>
</evidence>
<organism evidence="2 3">
    <name type="scientific">Dermatophagoides farinae</name>
    <name type="common">American house dust mite</name>
    <dbReference type="NCBI Taxonomy" id="6954"/>
    <lineage>
        <taxon>Eukaryota</taxon>
        <taxon>Metazoa</taxon>
        <taxon>Ecdysozoa</taxon>
        <taxon>Arthropoda</taxon>
        <taxon>Chelicerata</taxon>
        <taxon>Arachnida</taxon>
        <taxon>Acari</taxon>
        <taxon>Acariformes</taxon>
        <taxon>Sarcoptiformes</taxon>
        <taxon>Astigmata</taxon>
        <taxon>Psoroptidia</taxon>
        <taxon>Analgoidea</taxon>
        <taxon>Pyroglyphidae</taxon>
        <taxon>Dermatophagoidinae</taxon>
        <taxon>Dermatophagoides</taxon>
    </lineage>
</organism>
<gene>
    <name evidence="2" type="ORF">DERF_009157</name>
</gene>
<feature type="region of interest" description="Disordered" evidence="1">
    <location>
        <begin position="44"/>
        <end position="114"/>
    </location>
</feature>
<protein>
    <submittedName>
        <fullName evidence="2">Uncharacterized protein</fullName>
    </submittedName>
</protein>